<dbReference type="SUPFAM" id="SSF48008">
    <property type="entry name" value="GntR ligand-binding domain-like"/>
    <property type="match status" value="1"/>
</dbReference>
<sequence>MTQAELPAGVQSAADQVRHALRQRIIEGELPPGTRLVDATVADRYGVSRNTARDGLRLLEADRLAVSTRNVGYSVRELSVDDIRDLYTARRIVETGAVRSSAGASAHLLDEIEAAAELTERYLTEGEWRNVGTASLDFHRKLVALCGSASLDAFFTSTAAQLRLAFSVIEDEARFQLQWVARDREIAELVLGGARAEAQIALERYLDDSEVSVIDAVRAAERSRRRPPLSGPPSNPDPNIPDQGPEAPDSPTASEEMNA</sequence>
<dbReference type="InterPro" id="IPR036390">
    <property type="entry name" value="WH_DNA-bd_sf"/>
</dbReference>
<dbReference type="RefSeq" id="WP_200131123.1">
    <property type="nucleotide sequence ID" value="NZ_JAEHOI010000002.1"/>
</dbReference>
<dbReference type="SMART" id="SM00345">
    <property type="entry name" value="HTH_GNTR"/>
    <property type="match status" value="1"/>
</dbReference>
<dbReference type="CDD" id="cd07377">
    <property type="entry name" value="WHTH_GntR"/>
    <property type="match status" value="1"/>
</dbReference>
<dbReference type="Gene3D" id="1.20.120.530">
    <property type="entry name" value="GntR ligand-binding domain-like"/>
    <property type="match status" value="1"/>
</dbReference>
<dbReference type="InterPro" id="IPR036388">
    <property type="entry name" value="WH-like_DNA-bd_sf"/>
</dbReference>
<dbReference type="GO" id="GO:0003700">
    <property type="term" value="F:DNA-binding transcription factor activity"/>
    <property type="evidence" value="ECO:0007669"/>
    <property type="project" value="InterPro"/>
</dbReference>
<keyword evidence="7" id="KW-1185">Reference proteome</keyword>
<organism evidence="6 7">
    <name type="scientific">Leucobacter edaphi</name>
    <dbReference type="NCBI Taxonomy" id="2796472"/>
    <lineage>
        <taxon>Bacteria</taxon>
        <taxon>Bacillati</taxon>
        <taxon>Actinomycetota</taxon>
        <taxon>Actinomycetes</taxon>
        <taxon>Micrococcales</taxon>
        <taxon>Microbacteriaceae</taxon>
        <taxon>Leucobacter</taxon>
    </lineage>
</organism>
<dbReference type="InterPro" id="IPR008920">
    <property type="entry name" value="TF_FadR/GntR_C"/>
</dbReference>
<keyword evidence="1" id="KW-0805">Transcription regulation</keyword>
<proteinExistence type="predicted"/>
<dbReference type="Gene3D" id="1.10.10.10">
    <property type="entry name" value="Winged helix-like DNA-binding domain superfamily/Winged helix DNA-binding domain"/>
    <property type="match status" value="1"/>
</dbReference>
<reference evidence="6" key="1">
    <citation type="submission" date="2020-12" db="EMBL/GenBank/DDBJ databases">
        <title>Leucobacter sp. CAS2, isolated from Chromium sludge.</title>
        <authorList>
            <person name="Xu Z."/>
        </authorList>
    </citation>
    <scope>NUCLEOTIDE SEQUENCE</scope>
    <source>
        <strain evidence="6">CSA2</strain>
    </source>
</reference>
<evidence type="ECO:0000313" key="7">
    <source>
        <dbReference type="Proteomes" id="UP000618733"/>
    </source>
</evidence>
<dbReference type="PROSITE" id="PS50949">
    <property type="entry name" value="HTH_GNTR"/>
    <property type="match status" value="1"/>
</dbReference>
<keyword evidence="3" id="KW-0804">Transcription</keyword>
<keyword evidence="2" id="KW-0238">DNA-binding</keyword>
<name>A0A934UX41_9MICO</name>
<dbReference type="PANTHER" id="PTHR43537">
    <property type="entry name" value="TRANSCRIPTIONAL REGULATOR, GNTR FAMILY"/>
    <property type="match status" value="1"/>
</dbReference>
<feature type="compositionally biased region" description="Pro residues" evidence="4">
    <location>
        <begin position="229"/>
        <end position="239"/>
    </location>
</feature>
<dbReference type="GO" id="GO:0003677">
    <property type="term" value="F:DNA binding"/>
    <property type="evidence" value="ECO:0007669"/>
    <property type="project" value="UniProtKB-KW"/>
</dbReference>
<dbReference type="SMART" id="SM00895">
    <property type="entry name" value="FCD"/>
    <property type="match status" value="1"/>
</dbReference>
<comment type="caution">
    <text evidence="6">The sequence shown here is derived from an EMBL/GenBank/DDBJ whole genome shotgun (WGS) entry which is preliminary data.</text>
</comment>
<dbReference type="Pfam" id="PF00392">
    <property type="entry name" value="GntR"/>
    <property type="match status" value="1"/>
</dbReference>
<evidence type="ECO:0000256" key="3">
    <source>
        <dbReference type="ARBA" id="ARBA00023163"/>
    </source>
</evidence>
<feature type="domain" description="HTH gntR-type" evidence="5">
    <location>
        <begin position="11"/>
        <end position="78"/>
    </location>
</feature>
<accession>A0A934UX41</accession>
<dbReference type="PANTHER" id="PTHR43537:SF45">
    <property type="entry name" value="GNTR FAMILY REGULATORY PROTEIN"/>
    <property type="match status" value="1"/>
</dbReference>
<evidence type="ECO:0000256" key="1">
    <source>
        <dbReference type="ARBA" id="ARBA00023015"/>
    </source>
</evidence>
<protein>
    <submittedName>
        <fullName evidence="6">GntR family transcriptional regulator</fullName>
    </submittedName>
</protein>
<evidence type="ECO:0000259" key="5">
    <source>
        <dbReference type="PROSITE" id="PS50949"/>
    </source>
</evidence>
<evidence type="ECO:0000256" key="4">
    <source>
        <dbReference type="SAM" id="MobiDB-lite"/>
    </source>
</evidence>
<dbReference type="Pfam" id="PF07729">
    <property type="entry name" value="FCD"/>
    <property type="match status" value="1"/>
</dbReference>
<dbReference type="SUPFAM" id="SSF46785">
    <property type="entry name" value="Winged helix' DNA-binding domain"/>
    <property type="match status" value="1"/>
</dbReference>
<dbReference type="EMBL" id="JAEHOI010000002">
    <property type="protein sequence ID" value="MBK0420918.1"/>
    <property type="molecule type" value="Genomic_DNA"/>
</dbReference>
<feature type="region of interest" description="Disordered" evidence="4">
    <location>
        <begin position="220"/>
        <end position="259"/>
    </location>
</feature>
<evidence type="ECO:0000313" key="6">
    <source>
        <dbReference type="EMBL" id="MBK0420918.1"/>
    </source>
</evidence>
<evidence type="ECO:0000256" key="2">
    <source>
        <dbReference type="ARBA" id="ARBA00023125"/>
    </source>
</evidence>
<dbReference type="Proteomes" id="UP000618733">
    <property type="component" value="Unassembled WGS sequence"/>
</dbReference>
<gene>
    <name evidence="6" type="ORF">JD292_02330</name>
</gene>
<dbReference type="InterPro" id="IPR011711">
    <property type="entry name" value="GntR_C"/>
</dbReference>
<dbReference type="AlphaFoldDB" id="A0A934UX41"/>
<dbReference type="InterPro" id="IPR000524">
    <property type="entry name" value="Tscrpt_reg_HTH_GntR"/>
</dbReference>